<dbReference type="AlphaFoldDB" id="A0A2P5W083"/>
<gene>
    <name evidence="1" type="ORF">GOBAR_AA36206</name>
</gene>
<organism evidence="1 2">
    <name type="scientific">Gossypium barbadense</name>
    <name type="common">Sea Island cotton</name>
    <name type="synonym">Hibiscus barbadensis</name>
    <dbReference type="NCBI Taxonomy" id="3634"/>
    <lineage>
        <taxon>Eukaryota</taxon>
        <taxon>Viridiplantae</taxon>
        <taxon>Streptophyta</taxon>
        <taxon>Embryophyta</taxon>
        <taxon>Tracheophyta</taxon>
        <taxon>Spermatophyta</taxon>
        <taxon>Magnoliopsida</taxon>
        <taxon>eudicotyledons</taxon>
        <taxon>Gunneridae</taxon>
        <taxon>Pentapetalae</taxon>
        <taxon>rosids</taxon>
        <taxon>malvids</taxon>
        <taxon>Malvales</taxon>
        <taxon>Malvaceae</taxon>
        <taxon>Malvoideae</taxon>
        <taxon>Gossypium</taxon>
    </lineage>
</organism>
<evidence type="ECO:0000313" key="2">
    <source>
        <dbReference type="Proteomes" id="UP000239757"/>
    </source>
</evidence>
<name>A0A2P5W083_GOSBA</name>
<protein>
    <submittedName>
        <fullName evidence="1">Uncharacterized protein</fullName>
    </submittedName>
</protein>
<dbReference type="OrthoDB" id="5835829at2759"/>
<dbReference type="Proteomes" id="UP000239757">
    <property type="component" value="Unassembled WGS sequence"/>
</dbReference>
<dbReference type="EMBL" id="KZ669829">
    <property type="protein sequence ID" value="PPR84502.1"/>
    <property type="molecule type" value="Genomic_DNA"/>
</dbReference>
<proteinExistence type="predicted"/>
<evidence type="ECO:0000313" key="1">
    <source>
        <dbReference type="EMBL" id="PPR84502.1"/>
    </source>
</evidence>
<reference evidence="1 2" key="1">
    <citation type="submission" date="2015-01" db="EMBL/GenBank/DDBJ databases">
        <title>Genome of allotetraploid Gossypium barbadense reveals genomic plasticity and fiber elongation in cotton evolution.</title>
        <authorList>
            <person name="Chen X."/>
            <person name="Liu X."/>
            <person name="Zhao B."/>
            <person name="Zheng H."/>
            <person name="Hu Y."/>
            <person name="Lu G."/>
            <person name="Yang C."/>
            <person name="Chen J."/>
            <person name="Shan C."/>
            <person name="Zhang L."/>
            <person name="Zhou Y."/>
            <person name="Wang L."/>
            <person name="Guo W."/>
            <person name="Bai Y."/>
            <person name="Ruan J."/>
            <person name="Shangguan X."/>
            <person name="Mao Y."/>
            <person name="Jiang J."/>
            <person name="Zhu Y."/>
            <person name="Lei J."/>
            <person name="Kang H."/>
            <person name="Chen S."/>
            <person name="He X."/>
            <person name="Wang R."/>
            <person name="Wang Y."/>
            <person name="Chen J."/>
            <person name="Wang L."/>
            <person name="Yu S."/>
            <person name="Wang B."/>
            <person name="Wei J."/>
            <person name="Song S."/>
            <person name="Lu X."/>
            <person name="Gao Z."/>
            <person name="Gu W."/>
            <person name="Deng X."/>
            <person name="Ma D."/>
            <person name="Wang S."/>
            <person name="Liang W."/>
            <person name="Fang L."/>
            <person name="Cai C."/>
            <person name="Zhu X."/>
            <person name="Zhou B."/>
            <person name="Zhang Y."/>
            <person name="Chen Z."/>
            <person name="Xu S."/>
            <person name="Zhu R."/>
            <person name="Wang S."/>
            <person name="Zhang T."/>
            <person name="Zhao G."/>
        </authorList>
    </citation>
    <scope>NUCLEOTIDE SEQUENCE [LARGE SCALE GENOMIC DNA]</scope>
    <source>
        <strain evidence="2">cv. Xinhai21</strain>
        <tissue evidence="1">Leaf</tissue>
    </source>
</reference>
<accession>A0A2P5W083</accession>
<sequence>MADLPESTCRNTNVVSRDIPIDVSGDDSNCADYSGCSSDMPDVEIVTEDDKSSSASGLWLDKTCMLKHLLLP</sequence>